<proteinExistence type="predicted"/>
<name>A0ACC0VII2_9STRA</name>
<comment type="caution">
    <text evidence="1">The sequence shown here is derived from an EMBL/GenBank/DDBJ whole genome shotgun (WGS) entry which is preliminary data.</text>
</comment>
<sequence>MLAMYQRDPSQPMFLLQWDFSQPMYLMQRNPSHPNPSPLIHLSDSMFLPITMDGLRIIPLRALLQPKKKQTMRLKFAFDNGFTLGIQRTETVKGVPHKIWRNFVCGGTYEPQDGGIALRNSGSNKCECEYVAIMKGAVKKGVVGQWAIRVPDQKGTHTVHPPLTREGLRAFPQARRFTKTPEVRTEIQNMVNARTKPCQILATINKHKDKPLVISKEISNLRTKLLIDYLQGRSPLIALLDKLEKDALAGAVTDVIKNRENVLTHLLFQTDLEDKVDEATYAYLEKNKLPLREHWASYFIDQFQHLKATVTSRSEGKHWASIKSNGSANDTILTLYTTIYDNCAQQLTDYQTAVDTYAGKAPRILTDKVKLQKKKGNGFKFGVRVKQFYKEVTKKLPRHVLVEFDKQRIKADRIEKAAKNPESVLDEDSEALKPCSKLLRTIMGIPCSHEILLMRKDGRGLLMSDFIKRWHLEASVRETSTEVLEPPVGRYAKLTNERGTSD</sequence>
<evidence type="ECO:0000313" key="1">
    <source>
        <dbReference type="EMBL" id="KAI9906262.1"/>
    </source>
</evidence>
<reference evidence="1 2" key="1">
    <citation type="journal article" date="2022" name="bioRxiv">
        <title>The genome of the oomycete Peronosclerospora sorghi, a cosmopolitan pathogen of maize and sorghum, is inflated with dispersed pseudogenes.</title>
        <authorList>
            <person name="Fletcher K."/>
            <person name="Martin F."/>
            <person name="Isakeit T."/>
            <person name="Cavanaugh K."/>
            <person name="Magill C."/>
            <person name="Michelmore R."/>
        </authorList>
    </citation>
    <scope>NUCLEOTIDE SEQUENCE [LARGE SCALE GENOMIC DNA]</scope>
    <source>
        <strain evidence="1">P6</strain>
    </source>
</reference>
<keyword evidence="2" id="KW-1185">Reference proteome</keyword>
<evidence type="ECO:0000313" key="2">
    <source>
        <dbReference type="Proteomes" id="UP001163321"/>
    </source>
</evidence>
<protein>
    <submittedName>
        <fullName evidence="1">Uncharacterized protein</fullName>
    </submittedName>
</protein>
<dbReference type="Proteomes" id="UP001163321">
    <property type="component" value="Chromosome 8"/>
</dbReference>
<gene>
    <name evidence="1" type="ORF">PsorP6_003361</name>
</gene>
<dbReference type="EMBL" id="CM047587">
    <property type="protein sequence ID" value="KAI9906262.1"/>
    <property type="molecule type" value="Genomic_DNA"/>
</dbReference>
<accession>A0ACC0VII2</accession>
<organism evidence="1 2">
    <name type="scientific">Peronosclerospora sorghi</name>
    <dbReference type="NCBI Taxonomy" id="230839"/>
    <lineage>
        <taxon>Eukaryota</taxon>
        <taxon>Sar</taxon>
        <taxon>Stramenopiles</taxon>
        <taxon>Oomycota</taxon>
        <taxon>Peronosporomycetes</taxon>
        <taxon>Peronosporales</taxon>
        <taxon>Peronosporaceae</taxon>
        <taxon>Peronosclerospora</taxon>
    </lineage>
</organism>